<evidence type="ECO:0000256" key="1">
    <source>
        <dbReference type="ARBA" id="ARBA00004141"/>
    </source>
</evidence>
<dbReference type="PANTHER" id="PTHR14269">
    <property type="entry name" value="CDP-DIACYLGLYCEROL--GLYCEROL-3-PHOSPHATE 3-PHOSPHATIDYLTRANSFERASE-RELATED"/>
    <property type="match status" value="1"/>
</dbReference>
<evidence type="ECO:0000256" key="15">
    <source>
        <dbReference type="NCBIfam" id="TIGR00560"/>
    </source>
</evidence>
<keyword evidence="6" id="KW-0444">Lipid biosynthesis</keyword>
<dbReference type="InterPro" id="IPR000462">
    <property type="entry name" value="CDP-OH_P_trans"/>
</dbReference>
<dbReference type="NCBIfam" id="TIGR00560">
    <property type="entry name" value="pgsA"/>
    <property type="match status" value="1"/>
</dbReference>
<feature type="transmembrane region" description="Helical" evidence="17">
    <location>
        <begin position="25"/>
        <end position="43"/>
    </location>
</feature>
<dbReference type="Pfam" id="PF01066">
    <property type="entry name" value="CDP-OH_P_transf"/>
    <property type="match status" value="1"/>
</dbReference>
<name>A0A517ZBK9_9PLAN</name>
<comment type="similarity">
    <text evidence="3 16">Belongs to the CDP-alcohol phosphatidyltransferase class-I family.</text>
</comment>
<dbReference type="InterPro" id="IPR048254">
    <property type="entry name" value="CDP_ALCOHOL_P_TRANSF_CS"/>
</dbReference>
<dbReference type="InterPro" id="IPR043130">
    <property type="entry name" value="CDP-OH_PTrfase_TM_dom"/>
</dbReference>
<evidence type="ECO:0000256" key="6">
    <source>
        <dbReference type="ARBA" id="ARBA00022516"/>
    </source>
</evidence>
<reference evidence="18 19" key="1">
    <citation type="submission" date="2019-02" db="EMBL/GenBank/DDBJ databases">
        <title>Deep-cultivation of Planctomycetes and their phenomic and genomic characterization uncovers novel biology.</title>
        <authorList>
            <person name="Wiegand S."/>
            <person name="Jogler M."/>
            <person name="Boedeker C."/>
            <person name="Pinto D."/>
            <person name="Vollmers J."/>
            <person name="Rivas-Marin E."/>
            <person name="Kohn T."/>
            <person name="Peeters S.H."/>
            <person name="Heuer A."/>
            <person name="Rast P."/>
            <person name="Oberbeckmann S."/>
            <person name="Bunk B."/>
            <person name="Jeske O."/>
            <person name="Meyerdierks A."/>
            <person name="Storesund J.E."/>
            <person name="Kallscheuer N."/>
            <person name="Luecker S."/>
            <person name="Lage O.M."/>
            <person name="Pohl T."/>
            <person name="Merkel B.J."/>
            <person name="Hornburger P."/>
            <person name="Mueller R.-W."/>
            <person name="Bruemmer F."/>
            <person name="Labrenz M."/>
            <person name="Spormann A.M."/>
            <person name="Op den Camp H."/>
            <person name="Overmann J."/>
            <person name="Amann R."/>
            <person name="Jetten M.S.M."/>
            <person name="Mascher T."/>
            <person name="Medema M.H."/>
            <person name="Devos D.P."/>
            <person name="Kaster A.-K."/>
            <person name="Ovreas L."/>
            <person name="Rohde M."/>
            <person name="Galperin M.Y."/>
            <person name="Jogler C."/>
        </authorList>
    </citation>
    <scope>NUCLEOTIDE SEQUENCE [LARGE SCALE GENOMIC DNA]</scope>
    <source>
        <strain evidence="18 19">Mal4</strain>
    </source>
</reference>
<evidence type="ECO:0000256" key="9">
    <source>
        <dbReference type="ARBA" id="ARBA00022989"/>
    </source>
</evidence>
<keyword evidence="13" id="KW-1208">Phospholipid metabolism</keyword>
<dbReference type="OrthoDB" id="9796672at2"/>
<comment type="pathway">
    <text evidence="2">Phospholipid metabolism; phosphatidylglycerol biosynthesis; phosphatidylglycerol from CDP-diacylglycerol: step 1/2.</text>
</comment>
<evidence type="ECO:0000256" key="17">
    <source>
        <dbReference type="SAM" id="Phobius"/>
    </source>
</evidence>
<evidence type="ECO:0000313" key="18">
    <source>
        <dbReference type="EMBL" id="QDU39885.1"/>
    </source>
</evidence>
<evidence type="ECO:0000256" key="16">
    <source>
        <dbReference type="RuleBase" id="RU003750"/>
    </source>
</evidence>
<dbReference type="GO" id="GO:0016020">
    <property type="term" value="C:membrane"/>
    <property type="evidence" value="ECO:0007669"/>
    <property type="project" value="UniProtKB-SubCell"/>
</dbReference>
<proteinExistence type="inferred from homology"/>
<dbReference type="Gene3D" id="1.20.120.1760">
    <property type="match status" value="1"/>
</dbReference>
<gene>
    <name evidence="18" type="primary">pgsA_1</name>
    <name evidence="18" type="ORF">Mal4_42380</name>
</gene>
<evidence type="ECO:0000256" key="10">
    <source>
        <dbReference type="ARBA" id="ARBA00023098"/>
    </source>
</evidence>
<dbReference type="PIRSF" id="PIRSF000847">
    <property type="entry name" value="Phos_ph_gly_syn"/>
    <property type="match status" value="1"/>
</dbReference>
<evidence type="ECO:0000256" key="11">
    <source>
        <dbReference type="ARBA" id="ARBA00023136"/>
    </source>
</evidence>
<dbReference type="EC" id="2.7.8.5" evidence="4 15"/>
<evidence type="ECO:0000256" key="4">
    <source>
        <dbReference type="ARBA" id="ARBA00013170"/>
    </source>
</evidence>
<dbReference type="EMBL" id="CP036275">
    <property type="protein sequence ID" value="QDU39885.1"/>
    <property type="molecule type" value="Genomic_DNA"/>
</dbReference>
<evidence type="ECO:0000256" key="5">
    <source>
        <dbReference type="ARBA" id="ARBA00014944"/>
    </source>
</evidence>
<dbReference type="Proteomes" id="UP000320496">
    <property type="component" value="Chromosome"/>
</dbReference>
<protein>
    <recommendedName>
        <fullName evidence="5 15">CDP-diacylglycerol--glycerol-3-phosphate 3-phosphatidyltransferase</fullName>
        <ecNumber evidence="4 15">2.7.8.5</ecNumber>
    </recommendedName>
</protein>
<feature type="transmembrane region" description="Helical" evidence="17">
    <location>
        <begin position="179"/>
        <end position="202"/>
    </location>
</feature>
<feature type="transmembrane region" description="Helical" evidence="17">
    <location>
        <begin position="49"/>
        <end position="71"/>
    </location>
</feature>
<dbReference type="AlphaFoldDB" id="A0A517ZBK9"/>
<evidence type="ECO:0000256" key="13">
    <source>
        <dbReference type="ARBA" id="ARBA00023264"/>
    </source>
</evidence>
<evidence type="ECO:0000256" key="12">
    <source>
        <dbReference type="ARBA" id="ARBA00023209"/>
    </source>
</evidence>
<keyword evidence="19" id="KW-1185">Reference proteome</keyword>
<keyword evidence="8 17" id="KW-0812">Transmembrane</keyword>
<comment type="catalytic activity">
    <reaction evidence="14">
        <text>a CDP-1,2-diacyl-sn-glycerol + sn-glycerol 3-phosphate = a 1,2-diacyl-sn-glycero-3-phospho-(1'-sn-glycero-3'-phosphate) + CMP + H(+)</text>
        <dbReference type="Rhea" id="RHEA:12593"/>
        <dbReference type="ChEBI" id="CHEBI:15378"/>
        <dbReference type="ChEBI" id="CHEBI:57597"/>
        <dbReference type="ChEBI" id="CHEBI:58332"/>
        <dbReference type="ChEBI" id="CHEBI:60110"/>
        <dbReference type="ChEBI" id="CHEBI:60377"/>
        <dbReference type="EC" id="2.7.8.5"/>
    </reaction>
</comment>
<evidence type="ECO:0000256" key="14">
    <source>
        <dbReference type="ARBA" id="ARBA00048586"/>
    </source>
</evidence>
<sequence>MAVSEPTPSPSAGGHSPLGRSSLNLPNAITVLRLILSIILFILIEMGQLWLICALLFSVAAFTDFLDGYLARKYGQVTVLGRILDPFVDKIIVCGTFIFLQNRSVGGLESGIAAWMTFVVIAREMYVTSLRAVMEQRGVDFSAQWSGKIKMVVQSIALPACLLTLSPVLHGWLEEQGLWSGFVVLRDVLLWATVAITLYSGAEYTVRGARLLRGEG</sequence>
<feature type="transmembrane region" description="Helical" evidence="17">
    <location>
        <begin position="151"/>
        <end position="173"/>
    </location>
</feature>
<comment type="subcellular location">
    <subcellularLocation>
        <location evidence="1">Membrane</location>
        <topology evidence="1">Multi-pass membrane protein</topology>
    </subcellularLocation>
</comment>
<keyword evidence="11 17" id="KW-0472">Membrane</keyword>
<dbReference type="InterPro" id="IPR050324">
    <property type="entry name" value="CDP-alcohol_PTase-I"/>
</dbReference>
<evidence type="ECO:0000256" key="7">
    <source>
        <dbReference type="ARBA" id="ARBA00022679"/>
    </source>
</evidence>
<dbReference type="InterPro" id="IPR004570">
    <property type="entry name" value="Phosphatidylglycerol_P_synth"/>
</dbReference>
<keyword evidence="12" id="KW-0594">Phospholipid biosynthesis</keyword>
<evidence type="ECO:0000256" key="3">
    <source>
        <dbReference type="ARBA" id="ARBA00010441"/>
    </source>
</evidence>
<evidence type="ECO:0000256" key="2">
    <source>
        <dbReference type="ARBA" id="ARBA00005042"/>
    </source>
</evidence>
<keyword evidence="9 17" id="KW-1133">Transmembrane helix</keyword>
<dbReference type="PROSITE" id="PS00379">
    <property type="entry name" value="CDP_ALCOHOL_P_TRANSF"/>
    <property type="match status" value="1"/>
</dbReference>
<dbReference type="RefSeq" id="WP_145371023.1">
    <property type="nucleotide sequence ID" value="NZ_CP036275.1"/>
</dbReference>
<dbReference type="KEGG" id="mri:Mal4_42380"/>
<dbReference type="GO" id="GO:0046474">
    <property type="term" value="P:glycerophospholipid biosynthetic process"/>
    <property type="evidence" value="ECO:0007669"/>
    <property type="project" value="TreeGrafter"/>
</dbReference>
<evidence type="ECO:0000313" key="19">
    <source>
        <dbReference type="Proteomes" id="UP000320496"/>
    </source>
</evidence>
<accession>A0A517ZBK9</accession>
<organism evidence="18 19">
    <name type="scientific">Maioricimonas rarisocia</name>
    <dbReference type="NCBI Taxonomy" id="2528026"/>
    <lineage>
        <taxon>Bacteria</taxon>
        <taxon>Pseudomonadati</taxon>
        <taxon>Planctomycetota</taxon>
        <taxon>Planctomycetia</taxon>
        <taxon>Planctomycetales</taxon>
        <taxon>Planctomycetaceae</taxon>
        <taxon>Maioricimonas</taxon>
    </lineage>
</organism>
<feature type="transmembrane region" description="Helical" evidence="17">
    <location>
        <begin position="112"/>
        <end position="130"/>
    </location>
</feature>
<keyword evidence="10" id="KW-0443">Lipid metabolism</keyword>
<dbReference type="GO" id="GO:0008444">
    <property type="term" value="F:CDP-diacylglycerol-glycerol-3-phosphate 3-phosphatidyltransferase activity"/>
    <property type="evidence" value="ECO:0007669"/>
    <property type="project" value="UniProtKB-UniRule"/>
</dbReference>
<dbReference type="PANTHER" id="PTHR14269:SF62">
    <property type="entry name" value="CDP-DIACYLGLYCEROL--GLYCEROL-3-PHOSPHATE 3-PHOSPHATIDYLTRANSFERASE 1, CHLOROPLASTIC"/>
    <property type="match status" value="1"/>
</dbReference>
<keyword evidence="7 16" id="KW-0808">Transferase</keyword>
<evidence type="ECO:0000256" key="8">
    <source>
        <dbReference type="ARBA" id="ARBA00022692"/>
    </source>
</evidence>